<dbReference type="PANTHER" id="PTHR30004">
    <property type="entry name" value="4-HYDROXYTHREONINE-4-PHOSPHATE DEHYDROGENASE"/>
    <property type="match status" value="1"/>
</dbReference>
<dbReference type="GO" id="GO:0046872">
    <property type="term" value="F:metal ion binding"/>
    <property type="evidence" value="ECO:0007669"/>
    <property type="project" value="UniProtKB-KW"/>
</dbReference>
<dbReference type="SUPFAM" id="SSF53659">
    <property type="entry name" value="Isocitrate/Isopropylmalate dehydrogenase-like"/>
    <property type="match status" value="1"/>
</dbReference>
<dbReference type="RefSeq" id="WP_046108616.1">
    <property type="nucleotide sequence ID" value="NZ_JZEX01000107.1"/>
</dbReference>
<dbReference type="GO" id="GO:0051287">
    <property type="term" value="F:NAD binding"/>
    <property type="evidence" value="ECO:0007669"/>
    <property type="project" value="InterPro"/>
</dbReference>
<evidence type="ECO:0000256" key="3">
    <source>
        <dbReference type="ARBA" id="ARBA00023027"/>
    </source>
</evidence>
<dbReference type="Gene3D" id="3.40.718.10">
    <property type="entry name" value="Isopropylmalate Dehydrogenase"/>
    <property type="match status" value="1"/>
</dbReference>
<dbReference type="EMBL" id="JZEX01000107">
    <property type="protein sequence ID" value="KKB11832.1"/>
    <property type="molecule type" value="Genomic_DNA"/>
</dbReference>
<dbReference type="Proteomes" id="UP000033632">
    <property type="component" value="Unassembled WGS sequence"/>
</dbReference>
<dbReference type="PANTHER" id="PTHR30004:SF3">
    <property type="entry name" value="4-HYDROXYTHREONINE-4-PHOSPHATE DEHYDROGENASE 2-RELATED"/>
    <property type="match status" value="1"/>
</dbReference>
<dbReference type="GO" id="GO:0016491">
    <property type="term" value="F:oxidoreductase activity"/>
    <property type="evidence" value="ECO:0007669"/>
    <property type="project" value="UniProtKB-KW"/>
</dbReference>
<keyword evidence="5" id="KW-1185">Reference proteome</keyword>
<organism evidence="4 5">
    <name type="scientific">Devosia geojensis</name>
    <dbReference type="NCBI Taxonomy" id="443610"/>
    <lineage>
        <taxon>Bacteria</taxon>
        <taxon>Pseudomonadati</taxon>
        <taxon>Pseudomonadota</taxon>
        <taxon>Alphaproteobacteria</taxon>
        <taxon>Hyphomicrobiales</taxon>
        <taxon>Devosiaceae</taxon>
        <taxon>Devosia</taxon>
    </lineage>
</organism>
<evidence type="ECO:0000256" key="2">
    <source>
        <dbReference type="ARBA" id="ARBA00023002"/>
    </source>
</evidence>
<reference evidence="4 5" key="1">
    <citation type="submission" date="2015-03" db="EMBL/GenBank/DDBJ databases">
        <authorList>
            <person name="Hassan Y.I."/>
            <person name="Lepp D."/>
            <person name="Li X.-Z."/>
            <person name="Zhou T."/>
        </authorList>
    </citation>
    <scope>NUCLEOTIDE SEQUENCE [LARGE SCALE GENOMIC DNA]</scope>
    <source>
        <strain evidence="4 5">BD-c194</strain>
    </source>
</reference>
<keyword evidence="3" id="KW-0520">NAD</keyword>
<evidence type="ECO:0008006" key="6">
    <source>
        <dbReference type="Google" id="ProtNLM"/>
    </source>
</evidence>
<keyword evidence="2" id="KW-0560">Oxidoreductase</keyword>
<dbReference type="PATRIC" id="fig|443610.3.peg.347"/>
<evidence type="ECO:0000313" key="4">
    <source>
        <dbReference type="EMBL" id="KKB11832.1"/>
    </source>
</evidence>
<dbReference type="Pfam" id="PF04166">
    <property type="entry name" value="PdxA"/>
    <property type="match status" value="1"/>
</dbReference>
<protein>
    <recommendedName>
        <fullName evidence="6">4-hydroxythreonine-4-phosphate dehydrogenase</fullName>
    </recommendedName>
</protein>
<comment type="caution">
    <text evidence="4">The sequence shown here is derived from an EMBL/GenBank/DDBJ whole genome shotgun (WGS) entry which is preliminary data.</text>
</comment>
<proteinExistence type="predicted"/>
<dbReference type="AlphaFoldDB" id="A0A0F5FUH1"/>
<name>A0A0F5FUH1_9HYPH</name>
<accession>A0A0F5FUH1</accession>
<evidence type="ECO:0000256" key="1">
    <source>
        <dbReference type="ARBA" id="ARBA00022723"/>
    </source>
</evidence>
<dbReference type="InterPro" id="IPR005255">
    <property type="entry name" value="PdxA_fam"/>
</dbReference>
<keyword evidence="1" id="KW-0479">Metal-binding</keyword>
<sequence length="333" mass="35529">MKPTLALFAGDPGGIGPEIVAKALADEEVREAANFILIGSKPAIERGMEVAGHRTAFEHTDARRPSGDELPIQLARWEGDADVDFERGKVDARNGAHMLAGLAYGLQLCVKGVADAMCVAPLNKSALKAGGMKHPDEINYFREVLDFSGMTSEFNVNDKLWTARVTSHVPLKDVSGLITGDKIVNGVGILHDGLSRAGYERPRIAVCGLNPHNGESGAFGREEIDVIRPAVERAQQMGFDAHGPFPADTIFVQATRPQGGYDGVLTMYHDQGQIAMKLMSFGHGVTVHYGLPMVVTTTSHGTAYDIVEKGVATPSALKNAILMAARMGSRNGG</sequence>
<gene>
    <name evidence="4" type="ORF">VE25_10715</name>
</gene>
<dbReference type="STRING" id="443610.VE25_10715"/>
<evidence type="ECO:0000313" key="5">
    <source>
        <dbReference type="Proteomes" id="UP000033632"/>
    </source>
</evidence>